<dbReference type="AlphaFoldDB" id="A0A1Y1VRY9"/>
<evidence type="ECO:0000313" key="3">
    <source>
        <dbReference type="Proteomes" id="UP000193498"/>
    </source>
</evidence>
<protein>
    <submittedName>
        <fullName evidence="2">Uncharacterized protein</fullName>
    </submittedName>
</protein>
<proteinExistence type="predicted"/>
<reference evidence="2 3" key="1">
    <citation type="submission" date="2016-07" db="EMBL/GenBank/DDBJ databases">
        <title>Pervasive Adenine N6-methylation of Active Genes in Fungi.</title>
        <authorList>
            <consortium name="DOE Joint Genome Institute"/>
            <person name="Mondo S.J."/>
            <person name="Dannebaum R.O."/>
            <person name="Kuo R.C."/>
            <person name="Labutti K."/>
            <person name="Haridas S."/>
            <person name="Kuo A."/>
            <person name="Salamov A."/>
            <person name="Ahrendt S.R."/>
            <person name="Lipzen A."/>
            <person name="Sullivan W."/>
            <person name="Andreopoulos W.B."/>
            <person name="Clum A."/>
            <person name="Lindquist E."/>
            <person name="Daum C."/>
            <person name="Ramamoorthy G.K."/>
            <person name="Gryganskyi A."/>
            <person name="Culley D."/>
            <person name="Magnuson J.K."/>
            <person name="James T.Y."/>
            <person name="O'Malley M.A."/>
            <person name="Stajich J.E."/>
            <person name="Spatafora J.W."/>
            <person name="Visel A."/>
            <person name="Grigoriev I.V."/>
        </authorList>
    </citation>
    <scope>NUCLEOTIDE SEQUENCE [LARGE SCALE GENOMIC DNA]</scope>
    <source>
        <strain evidence="2 3">CBS 931.73</strain>
    </source>
</reference>
<gene>
    <name evidence="2" type="ORF">K493DRAFT_309736</name>
</gene>
<dbReference type="EMBL" id="MCFE01001299">
    <property type="protein sequence ID" value="ORX63534.1"/>
    <property type="molecule type" value="Genomic_DNA"/>
</dbReference>
<keyword evidence="1" id="KW-0812">Transmembrane</keyword>
<feature type="transmembrane region" description="Helical" evidence="1">
    <location>
        <begin position="428"/>
        <end position="450"/>
    </location>
</feature>
<feature type="transmembrane region" description="Helical" evidence="1">
    <location>
        <begin position="113"/>
        <end position="136"/>
    </location>
</feature>
<evidence type="ECO:0000313" key="2">
    <source>
        <dbReference type="EMBL" id="ORX63534.1"/>
    </source>
</evidence>
<evidence type="ECO:0000256" key="1">
    <source>
        <dbReference type="SAM" id="Phobius"/>
    </source>
</evidence>
<feature type="transmembrane region" description="Helical" evidence="1">
    <location>
        <begin position="37"/>
        <end position="61"/>
    </location>
</feature>
<organism evidence="2 3">
    <name type="scientific">Basidiobolus meristosporus CBS 931.73</name>
    <dbReference type="NCBI Taxonomy" id="1314790"/>
    <lineage>
        <taxon>Eukaryota</taxon>
        <taxon>Fungi</taxon>
        <taxon>Fungi incertae sedis</taxon>
        <taxon>Zoopagomycota</taxon>
        <taxon>Entomophthoromycotina</taxon>
        <taxon>Basidiobolomycetes</taxon>
        <taxon>Basidiobolales</taxon>
        <taxon>Basidiobolaceae</taxon>
        <taxon>Basidiobolus</taxon>
    </lineage>
</organism>
<name>A0A1Y1VRY9_9FUNG</name>
<feature type="transmembrane region" description="Helical" evidence="1">
    <location>
        <begin position="81"/>
        <end position="101"/>
    </location>
</feature>
<comment type="caution">
    <text evidence="2">The sequence shown here is derived from an EMBL/GenBank/DDBJ whole genome shotgun (WGS) entry which is preliminary data.</text>
</comment>
<keyword evidence="1" id="KW-0472">Membrane</keyword>
<accession>A0A1Y1VRY9</accession>
<keyword evidence="3" id="KW-1185">Reference proteome</keyword>
<keyword evidence="1" id="KW-1133">Transmembrane helix</keyword>
<dbReference type="InParanoid" id="A0A1Y1VRY9"/>
<dbReference type="Proteomes" id="UP000193498">
    <property type="component" value="Unassembled WGS sequence"/>
</dbReference>
<sequence length="505" mass="57234">MVYLTPCTVANATGATMEAQCESQFGSLILDDRWTGIATAIVSVARPLSVALIGTAVWNLWWLTRRRSMEKTGLCGSSWSIATAMTHIPGIFTLLGSIWRVHNLGVTKETKSLIGILILIGMMLPLISLLWAAYVIEVGDVPYQLTQVIHFGQEYLPNAVEKRAPLLMSMNDIVYNEKPLLGYDILKNHPLGMQSAELKPVEAHWRWWKLKVFPLERSCMVYKAVVTDEILDVTPSVSFGDDTIDIVQEETIQKCSSLSPVLEFIGSSLVMADNSPYNMKDIENLQLQENTNRLCHVQYSCRVNATSTRWEIFTNTKGEVNWYNEKGAYDPQSVKGLMSFLQDRAKLKDYAMNTWLMCWMDWTGNATRITKEAAMFKYDMHLSLGRYKPAHMTLQETLGEFTREATLQQAKNATVIYSGQVYKFQLSLIAGISWLVAVMLALMALLLAHLKSRNDCLLHRFLDLWQVVGSVFLTRKEITLGDEQNYHNWPIKCADQDQDNSPVIH</sequence>